<gene>
    <name evidence="1" type="ORF">E8P82_05910</name>
</gene>
<evidence type="ECO:0000313" key="2">
    <source>
        <dbReference type="Proteomes" id="UP000305233"/>
    </source>
</evidence>
<proteinExistence type="predicted"/>
<dbReference type="RefSeq" id="WP_136453579.1">
    <property type="nucleotide sequence ID" value="NZ_SSWH01000004.1"/>
</dbReference>
<name>A0A4S5E638_9MICC</name>
<dbReference type="InterPro" id="IPR023159">
    <property type="entry name" value="SO1590-like_sf"/>
</dbReference>
<dbReference type="Proteomes" id="UP000305233">
    <property type="component" value="Unassembled WGS sequence"/>
</dbReference>
<evidence type="ECO:0000313" key="1">
    <source>
        <dbReference type="EMBL" id="THJ66987.1"/>
    </source>
</evidence>
<dbReference type="EMBL" id="SSWH01000004">
    <property type="protein sequence ID" value="THJ66987.1"/>
    <property type="molecule type" value="Genomic_DNA"/>
</dbReference>
<dbReference type="SUPFAM" id="SSF159238">
    <property type="entry name" value="SO1590-like"/>
    <property type="match status" value="1"/>
</dbReference>
<accession>A0A4S5E638</accession>
<reference evidence="1 2" key="1">
    <citation type="submission" date="2019-04" db="EMBL/GenBank/DDBJ databases">
        <authorList>
            <person name="Liu Q."/>
            <person name="Xin Y.-H."/>
        </authorList>
    </citation>
    <scope>NUCLEOTIDE SEQUENCE [LARGE SCALE GENOMIC DNA]</scope>
    <source>
        <strain evidence="1 2">AM23</strain>
    </source>
</reference>
<dbReference type="InterPro" id="IPR021607">
    <property type="entry name" value="DUF3224"/>
</dbReference>
<keyword evidence="2" id="KW-1185">Reference proteome</keyword>
<sequence length="149" mass="15517">MTESGIETYHGEFEITAWDAAAYSEPGSHDELSRVSAAKVFEGDIRGTSTAELLMAGNAVGAGYVASEHFDGAVGERRGAMTVQHWGVAEGVDAASSGHIIPGSGTGELRGISGRAIYTQDPDGQHRLELRVSFADDPPGVDADADPDV</sequence>
<dbReference type="AlphaFoldDB" id="A0A4S5E638"/>
<comment type="caution">
    <text evidence="1">The sequence shown here is derived from an EMBL/GenBank/DDBJ whole genome shotgun (WGS) entry which is preliminary data.</text>
</comment>
<organism evidence="1 2">
    <name type="scientific">Arthrobacter echini</name>
    <dbReference type="NCBI Taxonomy" id="1529066"/>
    <lineage>
        <taxon>Bacteria</taxon>
        <taxon>Bacillati</taxon>
        <taxon>Actinomycetota</taxon>
        <taxon>Actinomycetes</taxon>
        <taxon>Micrococcales</taxon>
        <taxon>Micrococcaceae</taxon>
        <taxon>Arthrobacter</taxon>
    </lineage>
</organism>
<dbReference type="OrthoDB" id="882224at2"/>
<dbReference type="Gene3D" id="2.40.350.10">
    <property type="entry name" value="SO1590-like"/>
    <property type="match status" value="1"/>
</dbReference>
<dbReference type="Pfam" id="PF11528">
    <property type="entry name" value="DUF3224"/>
    <property type="match status" value="1"/>
</dbReference>
<protein>
    <submittedName>
        <fullName evidence="1">DUF3224 domain-containing protein</fullName>
    </submittedName>
</protein>